<proteinExistence type="predicted"/>
<keyword evidence="3" id="KW-0269">Exonuclease</keyword>
<keyword evidence="2" id="KW-0378">Hydrolase</keyword>
<keyword evidence="7" id="KW-1185">Reference proteome</keyword>
<dbReference type="SMART" id="SM00479">
    <property type="entry name" value="EXOIII"/>
    <property type="match status" value="1"/>
</dbReference>
<gene>
    <name evidence="6" type="ORF">PENSTE_c011G01993</name>
</gene>
<dbReference type="InterPro" id="IPR013520">
    <property type="entry name" value="Ribonucl_H"/>
</dbReference>
<evidence type="ECO:0000313" key="6">
    <source>
        <dbReference type="EMBL" id="OQE21642.1"/>
    </source>
</evidence>
<evidence type="ECO:0000256" key="3">
    <source>
        <dbReference type="ARBA" id="ARBA00022839"/>
    </source>
</evidence>
<dbReference type="STRING" id="303698.A0A1V6T5R3"/>
<dbReference type="InterPro" id="IPR047021">
    <property type="entry name" value="REXO1/3/4-like"/>
</dbReference>
<organism evidence="6 7">
    <name type="scientific">Penicillium steckii</name>
    <dbReference type="NCBI Taxonomy" id="303698"/>
    <lineage>
        <taxon>Eukaryota</taxon>
        <taxon>Fungi</taxon>
        <taxon>Dikarya</taxon>
        <taxon>Ascomycota</taxon>
        <taxon>Pezizomycotina</taxon>
        <taxon>Eurotiomycetes</taxon>
        <taxon>Eurotiomycetidae</taxon>
        <taxon>Eurotiales</taxon>
        <taxon>Aspergillaceae</taxon>
        <taxon>Penicillium</taxon>
    </lineage>
</organism>
<dbReference type="Pfam" id="PF00929">
    <property type="entry name" value="RNase_T"/>
    <property type="match status" value="1"/>
</dbReference>
<comment type="caution">
    <text evidence="6">The sequence shown here is derived from an EMBL/GenBank/DDBJ whole genome shotgun (WGS) entry which is preliminary data.</text>
</comment>
<dbReference type="Gene3D" id="3.30.420.10">
    <property type="entry name" value="Ribonuclease H-like superfamily/Ribonuclease H"/>
    <property type="match status" value="1"/>
</dbReference>
<dbReference type="GO" id="GO:0004527">
    <property type="term" value="F:exonuclease activity"/>
    <property type="evidence" value="ECO:0007669"/>
    <property type="project" value="UniProtKB-KW"/>
</dbReference>
<feature type="domain" description="Exonuclease" evidence="5">
    <location>
        <begin position="234"/>
        <end position="409"/>
    </location>
</feature>
<dbReference type="GO" id="GO:0006364">
    <property type="term" value="P:rRNA processing"/>
    <property type="evidence" value="ECO:0007669"/>
    <property type="project" value="TreeGrafter"/>
</dbReference>
<accession>A0A1V6T5R3</accession>
<evidence type="ECO:0000256" key="2">
    <source>
        <dbReference type="ARBA" id="ARBA00022801"/>
    </source>
</evidence>
<dbReference type="CDD" id="cd06137">
    <property type="entry name" value="DEDDh_RNase"/>
    <property type="match status" value="1"/>
</dbReference>
<evidence type="ECO:0000256" key="4">
    <source>
        <dbReference type="SAM" id="MobiDB-lite"/>
    </source>
</evidence>
<sequence>MGPKFHSAGDFCLDISHIKFGIRLKFSVLNMAASARFSCPRCERKNFRSLKDVGSHFIMSLHPLKCHICQRVFKDELGVIQHYQYSKCASINTPKNVQQIPPSNLPSKHVQNKYPGEVLKPFGHTTEISDDHGASSFPAFVPLMAFEDNPALDPLPGVGTRVPGHPIVLDPLEQSLILRYLSSKCHSWDRLQTQKYVFGPGFIRNKQRPSKGSIKTHEFRETPQVNRQATGFCQAIAIDCEMVGVRDGRQALAFLSAVNFLTGKMLISRYVVPSEKVIDWRSKFSGITEDIMTSAIYSGAAFKSWREARDKLWEFMDNSTILVGQSLNYDLEVLGICHAKIVDTSILTAESVFPSIISTKPLPRVWSLKSLAKDFLSLDIQNSNCGHSALEDAYAARDIAIWCIRNPEELKLWAENARRREEERKPRKSLQRHHKGKSKSQVPAFQSIQAWEYDAKYDDYSDNLLWSDLAEGLGWPEEYDPWSD</sequence>
<dbReference type="GO" id="GO:0005634">
    <property type="term" value="C:nucleus"/>
    <property type="evidence" value="ECO:0007669"/>
    <property type="project" value="TreeGrafter"/>
</dbReference>
<reference evidence="7" key="1">
    <citation type="journal article" date="2017" name="Nat. Microbiol.">
        <title>Global analysis of biosynthetic gene clusters reveals vast potential of secondary metabolite production in Penicillium species.</title>
        <authorList>
            <person name="Nielsen J.C."/>
            <person name="Grijseels S."/>
            <person name="Prigent S."/>
            <person name="Ji B."/>
            <person name="Dainat J."/>
            <person name="Nielsen K.F."/>
            <person name="Frisvad J.C."/>
            <person name="Workman M."/>
            <person name="Nielsen J."/>
        </authorList>
    </citation>
    <scope>NUCLEOTIDE SEQUENCE [LARGE SCALE GENOMIC DNA]</scope>
    <source>
        <strain evidence="7">IBT 24891</strain>
    </source>
</reference>
<name>A0A1V6T5R3_9EURO</name>
<dbReference type="EMBL" id="MLKD01000011">
    <property type="protein sequence ID" value="OQE21642.1"/>
    <property type="molecule type" value="Genomic_DNA"/>
</dbReference>
<dbReference type="InterPro" id="IPR012337">
    <property type="entry name" value="RNaseH-like_sf"/>
</dbReference>
<dbReference type="GO" id="GO:0000027">
    <property type="term" value="P:ribosomal large subunit assembly"/>
    <property type="evidence" value="ECO:0007669"/>
    <property type="project" value="TreeGrafter"/>
</dbReference>
<dbReference type="Proteomes" id="UP000191285">
    <property type="component" value="Unassembled WGS sequence"/>
</dbReference>
<feature type="region of interest" description="Disordered" evidence="4">
    <location>
        <begin position="423"/>
        <end position="443"/>
    </location>
</feature>
<keyword evidence="1" id="KW-0540">Nuclease</keyword>
<evidence type="ECO:0000256" key="1">
    <source>
        <dbReference type="ARBA" id="ARBA00022722"/>
    </source>
</evidence>
<dbReference type="InterPro" id="IPR036397">
    <property type="entry name" value="RNaseH_sf"/>
</dbReference>
<dbReference type="PANTHER" id="PTHR12801:SF114">
    <property type="entry name" value="EXONUCLEASE, PUTATIVE (AFU_ORTHOLOGUE AFUA_7G00870)-RELATED"/>
    <property type="match status" value="1"/>
</dbReference>
<dbReference type="AlphaFoldDB" id="A0A1V6T5R3"/>
<dbReference type="SUPFAM" id="SSF53098">
    <property type="entry name" value="Ribonuclease H-like"/>
    <property type="match status" value="1"/>
</dbReference>
<dbReference type="GO" id="GO:0003676">
    <property type="term" value="F:nucleic acid binding"/>
    <property type="evidence" value="ECO:0007669"/>
    <property type="project" value="InterPro"/>
</dbReference>
<protein>
    <recommendedName>
        <fullName evidence="5">Exonuclease domain-containing protein</fullName>
    </recommendedName>
</protein>
<dbReference type="PANTHER" id="PTHR12801">
    <property type="entry name" value="RNA EXONUCLEASE REXO1 / RECO3 FAMILY MEMBER-RELATED"/>
    <property type="match status" value="1"/>
</dbReference>
<evidence type="ECO:0000259" key="5">
    <source>
        <dbReference type="SMART" id="SM00479"/>
    </source>
</evidence>
<feature type="compositionally biased region" description="Basic residues" evidence="4">
    <location>
        <begin position="426"/>
        <end position="438"/>
    </location>
</feature>
<evidence type="ECO:0000313" key="7">
    <source>
        <dbReference type="Proteomes" id="UP000191285"/>
    </source>
</evidence>
<dbReference type="OrthoDB" id="16516at2759"/>